<protein>
    <submittedName>
        <fullName evidence="2">Uncharacterized protein</fullName>
    </submittedName>
</protein>
<dbReference type="EnsemblMetazoa" id="SCAU004550-RA">
    <property type="protein sequence ID" value="SCAU004550-PA"/>
    <property type="gene ID" value="SCAU004550"/>
</dbReference>
<feature type="compositionally biased region" description="Polar residues" evidence="1">
    <location>
        <begin position="13"/>
        <end position="32"/>
    </location>
</feature>
<organism evidence="2 3">
    <name type="scientific">Stomoxys calcitrans</name>
    <name type="common">Stable fly</name>
    <name type="synonym">Conops calcitrans</name>
    <dbReference type="NCBI Taxonomy" id="35570"/>
    <lineage>
        <taxon>Eukaryota</taxon>
        <taxon>Metazoa</taxon>
        <taxon>Ecdysozoa</taxon>
        <taxon>Arthropoda</taxon>
        <taxon>Hexapoda</taxon>
        <taxon>Insecta</taxon>
        <taxon>Pterygota</taxon>
        <taxon>Neoptera</taxon>
        <taxon>Endopterygota</taxon>
        <taxon>Diptera</taxon>
        <taxon>Brachycera</taxon>
        <taxon>Muscomorpha</taxon>
        <taxon>Muscoidea</taxon>
        <taxon>Muscidae</taxon>
        <taxon>Stomoxys</taxon>
    </lineage>
</organism>
<feature type="region of interest" description="Disordered" evidence="1">
    <location>
        <begin position="1"/>
        <end position="32"/>
    </location>
</feature>
<gene>
    <name evidence="2" type="primary">106095508</name>
</gene>
<evidence type="ECO:0000256" key="1">
    <source>
        <dbReference type="SAM" id="MobiDB-lite"/>
    </source>
</evidence>
<dbReference type="Proteomes" id="UP000095300">
    <property type="component" value="Unassembled WGS sequence"/>
</dbReference>
<dbReference type="AlphaFoldDB" id="A0A1I8P3L5"/>
<evidence type="ECO:0000313" key="2">
    <source>
        <dbReference type="EnsemblMetazoa" id="SCAU004550-PA"/>
    </source>
</evidence>
<dbReference type="STRING" id="35570.A0A1I8P3L5"/>
<accession>A0A1I8P3L5</accession>
<sequence length="201" mass="22362">SRIETPTAKKPNAFSNKILPQSPSIDDSNITLKSPYSEVPSCKFQTGTLEQRVAEFEKSAKNMMARLDKTKERIEKNTDGERGVEDLKMLIAPDAATLISQGDSLVLETHGKQGSLSRVVMRSQIILREKFREVQQSKSKALPAPKDCSGSPYSSLDKVSMKGVNLEELICKGLKRVNDLIARPVDRKSSEDLEKRLSEIN</sequence>
<name>A0A1I8P3L5_STOCA</name>
<keyword evidence="3" id="KW-1185">Reference proteome</keyword>
<proteinExistence type="predicted"/>
<reference evidence="2" key="1">
    <citation type="submission" date="2020-05" db="UniProtKB">
        <authorList>
            <consortium name="EnsemblMetazoa"/>
        </authorList>
    </citation>
    <scope>IDENTIFICATION</scope>
    <source>
        <strain evidence="2">USDA</strain>
    </source>
</reference>
<dbReference type="VEuPathDB" id="VectorBase:SCAU004550"/>
<evidence type="ECO:0000313" key="3">
    <source>
        <dbReference type="Proteomes" id="UP000095300"/>
    </source>
</evidence>